<proteinExistence type="predicted"/>
<keyword evidence="3" id="KW-1185">Reference proteome</keyword>
<organism evidence="2 3">
    <name type="scientific">Pleurodeles waltl</name>
    <name type="common">Iberian ribbed newt</name>
    <dbReference type="NCBI Taxonomy" id="8319"/>
    <lineage>
        <taxon>Eukaryota</taxon>
        <taxon>Metazoa</taxon>
        <taxon>Chordata</taxon>
        <taxon>Craniata</taxon>
        <taxon>Vertebrata</taxon>
        <taxon>Euteleostomi</taxon>
        <taxon>Amphibia</taxon>
        <taxon>Batrachia</taxon>
        <taxon>Caudata</taxon>
        <taxon>Salamandroidea</taxon>
        <taxon>Salamandridae</taxon>
        <taxon>Pleurodelinae</taxon>
        <taxon>Pleurodeles</taxon>
    </lineage>
</organism>
<dbReference type="Proteomes" id="UP001066276">
    <property type="component" value="Chromosome 10"/>
</dbReference>
<evidence type="ECO:0000313" key="3">
    <source>
        <dbReference type="Proteomes" id="UP001066276"/>
    </source>
</evidence>
<dbReference type="AlphaFoldDB" id="A0AAV7LYJ5"/>
<feature type="compositionally biased region" description="Basic and acidic residues" evidence="1">
    <location>
        <begin position="139"/>
        <end position="152"/>
    </location>
</feature>
<feature type="compositionally biased region" description="Acidic residues" evidence="1">
    <location>
        <begin position="1"/>
        <end position="19"/>
    </location>
</feature>
<sequence length="226" mass="24900">MAHYAEEDDFYQQEAEEPYDNQMEERLVQALGHHVQDSVNQALIKVLKPFTQPLVSFGQRELMSGPSCARVPDTMTGDMSRTQKGSGGPKFSAEILSQMASSVLRDHEYEQDIYEIPSGLHSQDVLGQEDSQSSAAHTPDSERSRDEPKMSDVEEDGDFWLVRTEELGSNGHFRAEDGLEGNFDAGDKGFIGTRSRIISAGSWLSIGPETCFPCGQWSSGSGESEA</sequence>
<accession>A0AAV7LYJ5</accession>
<evidence type="ECO:0000256" key="1">
    <source>
        <dbReference type="SAM" id="MobiDB-lite"/>
    </source>
</evidence>
<feature type="region of interest" description="Disordered" evidence="1">
    <location>
        <begin position="125"/>
        <end position="155"/>
    </location>
</feature>
<comment type="caution">
    <text evidence="2">The sequence shown here is derived from an EMBL/GenBank/DDBJ whole genome shotgun (WGS) entry which is preliminary data.</text>
</comment>
<evidence type="ECO:0000313" key="2">
    <source>
        <dbReference type="EMBL" id="KAJ1096616.1"/>
    </source>
</evidence>
<gene>
    <name evidence="2" type="ORF">NDU88_001751</name>
</gene>
<name>A0AAV7LYJ5_PLEWA</name>
<dbReference type="EMBL" id="JANPWB010000014">
    <property type="protein sequence ID" value="KAJ1096616.1"/>
    <property type="molecule type" value="Genomic_DNA"/>
</dbReference>
<reference evidence="2" key="1">
    <citation type="journal article" date="2022" name="bioRxiv">
        <title>Sequencing and chromosome-scale assembly of the giantPleurodeles waltlgenome.</title>
        <authorList>
            <person name="Brown T."/>
            <person name="Elewa A."/>
            <person name="Iarovenko S."/>
            <person name="Subramanian E."/>
            <person name="Araus A.J."/>
            <person name="Petzold A."/>
            <person name="Susuki M."/>
            <person name="Suzuki K.-i.T."/>
            <person name="Hayashi T."/>
            <person name="Toyoda A."/>
            <person name="Oliveira C."/>
            <person name="Osipova E."/>
            <person name="Leigh N.D."/>
            <person name="Simon A."/>
            <person name="Yun M.H."/>
        </authorList>
    </citation>
    <scope>NUCLEOTIDE SEQUENCE</scope>
    <source>
        <strain evidence="2">20211129_DDA</strain>
        <tissue evidence="2">Liver</tissue>
    </source>
</reference>
<feature type="region of interest" description="Disordered" evidence="1">
    <location>
        <begin position="1"/>
        <end position="22"/>
    </location>
</feature>
<protein>
    <submittedName>
        <fullName evidence="2">Uncharacterized protein</fullName>
    </submittedName>
</protein>